<feature type="region of interest" description="Disordered" evidence="1">
    <location>
        <begin position="1"/>
        <end position="67"/>
    </location>
</feature>
<dbReference type="KEGG" id="fal:FRAAL2143"/>
<gene>
    <name evidence="2" type="ordered locus">FRAAL2143</name>
</gene>
<accession>Q0RNU4</accession>
<evidence type="ECO:0000313" key="3">
    <source>
        <dbReference type="Proteomes" id="UP000000657"/>
    </source>
</evidence>
<dbReference type="Proteomes" id="UP000000657">
    <property type="component" value="Chromosome"/>
</dbReference>
<feature type="compositionally biased region" description="Basic and acidic residues" evidence="1">
    <location>
        <begin position="23"/>
        <end position="36"/>
    </location>
</feature>
<evidence type="ECO:0000313" key="2">
    <source>
        <dbReference type="EMBL" id="CAJ60792.1"/>
    </source>
</evidence>
<dbReference type="HOGENOM" id="CLU_2806197_0_0_11"/>
<name>Q0RNU4_FRAAA</name>
<organism evidence="2 3">
    <name type="scientific">Frankia alni (strain DSM 45986 / CECT 9034 / ACN14a)</name>
    <dbReference type="NCBI Taxonomy" id="326424"/>
    <lineage>
        <taxon>Bacteria</taxon>
        <taxon>Bacillati</taxon>
        <taxon>Actinomycetota</taxon>
        <taxon>Actinomycetes</taxon>
        <taxon>Frankiales</taxon>
        <taxon>Frankiaceae</taxon>
        <taxon>Frankia</taxon>
    </lineage>
</organism>
<sequence length="67" mass="7031">MERTLGDIRSGTLGTAGPGNGETNERRPPAREEGTRTWHAARHGHPREAPSGPGWGYSAVCSSSSTA</sequence>
<proteinExistence type="predicted"/>
<dbReference type="STRING" id="326424.FRAAL2143"/>
<protein>
    <submittedName>
        <fullName evidence="2">Uncharacterized protein</fullName>
    </submittedName>
</protein>
<evidence type="ECO:0000256" key="1">
    <source>
        <dbReference type="SAM" id="MobiDB-lite"/>
    </source>
</evidence>
<dbReference type="EMBL" id="CT573213">
    <property type="protein sequence ID" value="CAJ60792.1"/>
    <property type="molecule type" value="Genomic_DNA"/>
</dbReference>
<keyword evidence="3" id="KW-1185">Reference proteome</keyword>
<dbReference type="AlphaFoldDB" id="Q0RNU4"/>
<reference evidence="2 3" key="1">
    <citation type="journal article" date="2007" name="Genome Res.">
        <title>Genome characteristics of facultatively symbiotic Frankia sp. strains reflect host range and host plant biogeography.</title>
        <authorList>
            <person name="Normand P."/>
            <person name="Lapierre P."/>
            <person name="Tisa L.S."/>
            <person name="Gogarten J.P."/>
            <person name="Alloisio N."/>
            <person name="Bagnarol E."/>
            <person name="Bassi C.A."/>
            <person name="Berry A.M."/>
            <person name="Bickhart D.M."/>
            <person name="Choisne N."/>
            <person name="Couloux A."/>
            <person name="Cournoyer B."/>
            <person name="Cruveiller S."/>
            <person name="Daubin V."/>
            <person name="Demange N."/>
            <person name="Francino M.P."/>
            <person name="Goltsman E."/>
            <person name="Huang Y."/>
            <person name="Kopp O.R."/>
            <person name="Labarre L."/>
            <person name="Lapidus A."/>
            <person name="Lavire C."/>
            <person name="Marechal J."/>
            <person name="Martinez M."/>
            <person name="Mastronunzio J.E."/>
            <person name="Mullin B.C."/>
            <person name="Niemann J."/>
            <person name="Pujic P."/>
            <person name="Rawnsley T."/>
            <person name="Rouy Z."/>
            <person name="Schenowitz C."/>
            <person name="Sellstedt A."/>
            <person name="Tavares F."/>
            <person name="Tomkins J.P."/>
            <person name="Vallenet D."/>
            <person name="Valverde C."/>
            <person name="Wall L.G."/>
            <person name="Wang Y."/>
            <person name="Medigue C."/>
            <person name="Benson D.R."/>
        </authorList>
    </citation>
    <scope>NUCLEOTIDE SEQUENCE [LARGE SCALE GENOMIC DNA]</scope>
    <source>
        <strain evidence="3">DSM 45986 / CECT 9034 / ACN14a</strain>
    </source>
</reference>